<feature type="transmembrane region" description="Helical" evidence="6">
    <location>
        <begin position="159"/>
        <end position="179"/>
    </location>
</feature>
<accession>A0ABZ3J539</accession>
<reference evidence="7" key="1">
    <citation type="submission" date="2024-05" db="EMBL/GenBank/DDBJ databases">
        <title>Isolation and characterization of Sporomusa carbonis sp. nov., a carboxydotrophic hydrogenogen in the genus of Sporomusa isolated from a charcoal burning pile.</title>
        <authorList>
            <person name="Boeer T."/>
            <person name="Rosenbaum F."/>
            <person name="Eysell L."/>
            <person name="Mueller V."/>
            <person name="Daniel R."/>
            <person name="Poehlein A."/>
        </authorList>
    </citation>
    <scope>NUCLEOTIDE SEQUENCE [LARGE SCALE GENOMIC DNA]</scope>
    <source>
        <strain evidence="7">DSM 3132</strain>
    </source>
</reference>
<dbReference type="Proteomes" id="UP000216052">
    <property type="component" value="Chromosome"/>
</dbReference>
<keyword evidence="2" id="KW-1003">Cell membrane</keyword>
<dbReference type="EMBL" id="CP155571">
    <property type="protein sequence ID" value="XFO73355.1"/>
    <property type="molecule type" value="Genomic_DNA"/>
</dbReference>
<evidence type="ECO:0000256" key="5">
    <source>
        <dbReference type="ARBA" id="ARBA00023136"/>
    </source>
</evidence>
<comment type="subcellular location">
    <subcellularLocation>
        <location evidence="1">Cell membrane</location>
        <topology evidence="1">Multi-pass membrane protein</topology>
    </subcellularLocation>
</comment>
<evidence type="ECO:0000313" key="7">
    <source>
        <dbReference type="EMBL" id="XFO73355.1"/>
    </source>
</evidence>
<dbReference type="PANTHER" id="PTHR30086">
    <property type="entry name" value="ARGININE EXPORTER PROTEIN ARGO"/>
    <property type="match status" value="1"/>
</dbReference>
<dbReference type="PANTHER" id="PTHR30086:SF20">
    <property type="entry name" value="ARGININE EXPORTER PROTEIN ARGO-RELATED"/>
    <property type="match status" value="1"/>
</dbReference>
<dbReference type="InterPro" id="IPR001123">
    <property type="entry name" value="LeuE-type"/>
</dbReference>
<keyword evidence="3 6" id="KW-0812">Transmembrane</keyword>
<keyword evidence="8" id="KW-1185">Reference proteome</keyword>
<evidence type="ECO:0000256" key="4">
    <source>
        <dbReference type="ARBA" id="ARBA00022989"/>
    </source>
</evidence>
<proteinExistence type="predicted"/>
<dbReference type="Pfam" id="PF01810">
    <property type="entry name" value="LysE"/>
    <property type="match status" value="1"/>
</dbReference>
<organism evidence="7 8">
    <name type="scientific">Sporomusa acidovorans (strain ATCC 49682 / DSM 3132 / Mol)</name>
    <dbReference type="NCBI Taxonomy" id="1123286"/>
    <lineage>
        <taxon>Bacteria</taxon>
        <taxon>Bacillati</taxon>
        <taxon>Bacillota</taxon>
        <taxon>Negativicutes</taxon>
        <taxon>Selenomonadales</taxon>
        <taxon>Sporomusaceae</taxon>
        <taxon>Sporomusa</taxon>
    </lineage>
</organism>
<evidence type="ECO:0000256" key="3">
    <source>
        <dbReference type="ARBA" id="ARBA00022692"/>
    </source>
</evidence>
<evidence type="ECO:0000256" key="1">
    <source>
        <dbReference type="ARBA" id="ARBA00004651"/>
    </source>
</evidence>
<sequence>MENLFMYILIAAVMVIAPGVDTILVTKNTLSLGTRAGQYTTLGIAAGLSIWTIVAVLGLAAIVAHSIVLFTTIKYLGVGYLVFLGIKSFMAKNTFSFEMDSSENNEVMTPSIRQYKKCFLQGFLSDALNPKTVIVYITLMPQFINPNYNVNLQLVTLGAILIFTAILWFLILVHILDYVRIWLNKKKVQNIFNKVTGIILVLLAVKLALESNN</sequence>
<protein>
    <submittedName>
        <fullName evidence="7">Homoserine/homoserine lactone efflux protein</fullName>
    </submittedName>
</protein>
<evidence type="ECO:0000256" key="6">
    <source>
        <dbReference type="SAM" id="Phobius"/>
    </source>
</evidence>
<feature type="transmembrane region" description="Helical" evidence="6">
    <location>
        <begin position="39"/>
        <end position="61"/>
    </location>
</feature>
<evidence type="ECO:0000256" key="2">
    <source>
        <dbReference type="ARBA" id="ARBA00022475"/>
    </source>
</evidence>
<keyword evidence="4 6" id="KW-1133">Transmembrane helix</keyword>
<feature type="transmembrane region" description="Helical" evidence="6">
    <location>
        <begin position="118"/>
        <end position="139"/>
    </location>
</feature>
<gene>
    <name evidence="7" type="primary">rhtB_1</name>
    <name evidence="7" type="ORF">SPACI_034410</name>
</gene>
<feature type="transmembrane region" description="Helical" evidence="6">
    <location>
        <begin position="67"/>
        <end position="86"/>
    </location>
</feature>
<keyword evidence="5 6" id="KW-0472">Membrane</keyword>
<name>A0ABZ3J539_SPOA4</name>
<dbReference type="PIRSF" id="PIRSF006324">
    <property type="entry name" value="LeuE"/>
    <property type="match status" value="1"/>
</dbReference>
<evidence type="ECO:0000313" key="8">
    <source>
        <dbReference type="Proteomes" id="UP000216052"/>
    </source>
</evidence>
<feature type="transmembrane region" description="Helical" evidence="6">
    <location>
        <begin position="6"/>
        <end position="27"/>
    </location>
</feature>